<keyword evidence="2" id="KW-0285">Flavoprotein</keyword>
<dbReference type="OrthoDB" id="462203at2"/>
<keyword evidence="2" id="KW-0547">Nucleotide-binding</keyword>
<dbReference type="PIRSF" id="PIRSF011396">
    <property type="entry name" value="Trp_halogenase"/>
    <property type="match status" value="1"/>
</dbReference>
<evidence type="ECO:0000256" key="1">
    <source>
        <dbReference type="PIRSR" id="PIRSR011396-1"/>
    </source>
</evidence>
<dbReference type="SUPFAM" id="SSF51905">
    <property type="entry name" value="FAD/NAD(P)-binding domain"/>
    <property type="match status" value="1"/>
</dbReference>
<feature type="binding site" evidence="2">
    <location>
        <begin position="14"/>
        <end position="17"/>
    </location>
    <ligand>
        <name>FAD</name>
        <dbReference type="ChEBI" id="CHEBI:57692"/>
    </ligand>
</feature>
<dbReference type="InterPro" id="IPR050816">
    <property type="entry name" value="Flavin-dep_Halogenase_NPB"/>
</dbReference>
<dbReference type="PANTHER" id="PTHR43747">
    <property type="entry name" value="FAD-BINDING PROTEIN"/>
    <property type="match status" value="1"/>
</dbReference>
<dbReference type="eggNOG" id="COG0665">
    <property type="taxonomic scope" value="Bacteria"/>
</dbReference>
<dbReference type="Proteomes" id="UP000027647">
    <property type="component" value="Unassembled WGS sequence"/>
</dbReference>
<dbReference type="InterPro" id="IPR033856">
    <property type="entry name" value="Trp_halogen"/>
</dbReference>
<evidence type="ECO:0000313" key="3">
    <source>
        <dbReference type="EMBL" id="KEO89855.1"/>
    </source>
</evidence>
<protein>
    <submittedName>
        <fullName evidence="3">Tryptophan halogenase</fullName>
    </submittedName>
</protein>
<gene>
    <name evidence="3" type="ORF">EH31_11930</name>
</gene>
<reference evidence="3 4" key="1">
    <citation type="submission" date="2014-04" db="EMBL/GenBank/DDBJ databases">
        <title>A comprehensive comparison of genomes of Erythrobacter spp. strains.</title>
        <authorList>
            <person name="Zheng Q."/>
        </authorList>
    </citation>
    <scope>NUCLEOTIDE SEQUENCE [LARGE SCALE GENOMIC DNA]</scope>
    <source>
        <strain evidence="3 4">DSM 6997</strain>
    </source>
</reference>
<evidence type="ECO:0000256" key="2">
    <source>
        <dbReference type="PIRSR" id="PIRSR011396-2"/>
    </source>
</evidence>
<feature type="binding site" evidence="2">
    <location>
        <position position="335"/>
    </location>
    <ligand>
        <name>FAD</name>
        <dbReference type="ChEBI" id="CHEBI:57692"/>
    </ligand>
</feature>
<feature type="active site" evidence="1">
    <location>
        <position position="80"/>
    </location>
</feature>
<feature type="binding site" evidence="2">
    <location>
        <position position="344"/>
    </location>
    <ligand>
        <name>L-tryptophan</name>
        <dbReference type="ChEBI" id="CHEBI:57912"/>
    </ligand>
</feature>
<organism evidence="3 4">
    <name type="scientific">Erythrobacter longus</name>
    <dbReference type="NCBI Taxonomy" id="1044"/>
    <lineage>
        <taxon>Bacteria</taxon>
        <taxon>Pseudomonadati</taxon>
        <taxon>Pseudomonadota</taxon>
        <taxon>Alphaproteobacteria</taxon>
        <taxon>Sphingomonadales</taxon>
        <taxon>Erythrobacteraceae</taxon>
        <taxon>Erythrobacter/Porphyrobacter group</taxon>
        <taxon>Erythrobacter</taxon>
    </lineage>
</organism>
<dbReference type="InterPro" id="IPR006905">
    <property type="entry name" value="Flavin_halogenase"/>
</dbReference>
<keyword evidence="4" id="KW-1185">Reference proteome</keyword>
<feature type="binding site" evidence="2">
    <location>
        <position position="80"/>
    </location>
    <ligand>
        <name>7-chloro-L-tryptophan</name>
        <dbReference type="ChEBI" id="CHEBI:58713"/>
    </ligand>
</feature>
<comment type="caution">
    <text evidence="3">The sequence shown here is derived from an EMBL/GenBank/DDBJ whole genome shotgun (WGS) entry which is preliminary data.</text>
</comment>
<dbReference type="AlphaFoldDB" id="A0A074MAS0"/>
<dbReference type="RefSeq" id="WP_034960430.1">
    <property type="nucleotide sequence ID" value="NZ_JMIW01000004.1"/>
</dbReference>
<dbReference type="EMBL" id="JMIW01000004">
    <property type="protein sequence ID" value="KEO89855.1"/>
    <property type="molecule type" value="Genomic_DNA"/>
</dbReference>
<keyword evidence="2" id="KW-0274">FAD</keyword>
<proteinExistence type="predicted"/>
<dbReference type="STRING" id="1044.EH31_11930"/>
<dbReference type="InterPro" id="IPR036188">
    <property type="entry name" value="FAD/NAD-bd_sf"/>
</dbReference>
<dbReference type="PANTHER" id="PTHR43747:SF4">
    <property type="entry name" value="FLAVIN-DEPENDENT TRYPTOPHAN HALOGENASE"/>
    <property type="match status" value="1"/>
</dbReference>
<evidence type="ECO:0000313" key="4">
    <source>
        <dbReference type="Proteomes" id="UP000027647"/>
    </source>
</evidence>
<dbReference type="GO" id="GO:0004497">
    <property type="term" value="F:monooxygenase activity"/>
    <property type="evidence" value="ECO:0007669"/>
    <property type="project" value="InterPro"/>
</dbReference>
<accession>A0A074MAS0</accession>
<feature type="binding site" evidence="2">
    <location>
        <position position="348"/>
    </location>
    <ligand>
        <name>FAD</name>
        <dbReference type="ChEBI" id="CHEBI:57692"/>
    </ligand>
</feature>
<dbReference type="GO" id="GO:0000166">
    <property type="term" value="F:nucleotide binding"/>
    <property type="evidence" value="ECO:0007669"/>
    <property type="project" value="UniProtKB-KW"/>
</dbReference>
<name>A0A074MAS0_ERYLO</name>
<dbReference type="Gene3D" id="3.50.50.60">
    <property type="entry name" value="FAD/NAD(P)-binding domain"/>
    <property type="match status" value="1"/>
</dbReference>
<dbReference type="Pfam" id="PF04820">
    <property type="entry name" value="Trp_halogenase"/>
    <property type="match status" value="1"/>
</dbReference>
<sequence>MSEGSIKRVVIAGGGTAGWMTAAALSKIMGPAGIKVTLIESEAIGTVGVGEATIPAIMKFNAQLGIDEHEFVRATQATYKLGIEFKNWGDLGESYFHPFGRIGFDLDGIDFHQFWSRLKQEGGEHGLGDYSLNTVAAYAGKFVRPEPDHGQVINQMGYAFHFDASLYAAFLRAFAEGEGTTRIEGRIEHVEQDAQSGLLTALKLDHDREIEGDLFIDCTGFRGLLIGQALGSQYVDWSHWLPCNRAVAVACEKQGDPVPYTRSTARDAGWQWRIPLQHRTGNGYVYCDKFLSAEDAEEALLGSLDGAPVSSPNHLRFQTGHRDQFWAGNCVAIGLSSGFLEPLESTSIHLIQMGIAKLIALFPDAIEAPIERAEYNRLMTDDFTHVRDFLILHYKATRRSGAPFWDYVRTMSIPDTLQQKMDLLRSRGRFFKYDAELFDLTSWLVVAEGQGWGPQGYSPAASRITSANLTQSLANMRDVYARTAKAMPEHQAYIDRFCKAAGDKMRADAA</sequence>